<feature type="domain" description="HTH lysR-type" evidence="5">
    <location>
        <begin position="31"/>
        <end position="88"/>
    </location>
</feature>
<sequence length="324" mass="37061">MQKKVTAILFLHIKTFFQDYSEKKGDIMDFLINKKLKIFITLMETGSFSIATSVLYITRTPLSRVISGLERELKQRLFIRKNGTLIPTEFAQTIYRKVKSHYIFLHALEQEIGPTGKTKQLEIIFDEIYPESLKNLIISALTISGQKTNIMGRAVNSQIIEELCQTNNCIVISARNYFHRESLVCRTSVEGGVMLFIPKKFFLCGKPDINRLAGTPVLFHEGAKNFNLDTIYHFFEQTLGITNPAFSFDNVDLFSSLYRLQQGLAMLLIPVRVCRALGLSTDHALHIKGVALCTSLYYPTKKRETPDYRKAIKLIQQELKQSTF</sequence>
<dbReference type="InterPro" id="IPR036388">
    <property type="entry name" value="WH-like_DNA-bd_sf"/>
</dbReference>
<dbReference type="InterPro" id="IPR000847">
    <property type="entry name" value="LysR_HTH_N"/>
</dbReference>
<dbReference type="PANTHER" id="PTHR30579:SF7">
    <property type="entry name" value="HTH-TYPE TRANSCRIPTIONAL REGULATOR LRHA-RELATED"/>
    <property type="match status" value="1"/>
</dbReference>
<dbReference type="InterPro" id="IPR050176">
    <property type="entry name" value="LTTR"/>
</dbReference>
<dbReference type="KEGG" id="sed:SeD_B0017"/>
<keyword evidence="2" id="KW-0805">Transcription regulation</keyword>
<dbReference type="SUPFAM" id="SSF46785">
    <property type="entry name" value="Winged helix' DNA-binding domain"/>
    <property type="match status" value="1"/>
</dbReference>
<gene>
    <name evidence="6" type="ordered locus">SeD_B0017</name>
</gene>
<evidence type="ECO:0000313" key="6">
    <source>
        <dbReference type="EMBL" id="ACH73520.1"/>
    </source>
</evidence>
<comment type="similarity">
    <text evidence="1">Belongs to the LysR transcriptional regulatory family.</text>
</comment>
<dbReference type="Proteomes" id="UP000008322">
    <property type="component" value="Plasmid pCT02021853_74"/>
</dbReference>
<evidence type="ECO:0000259" key="5">
    <source>
        <dbReference type="PROSITE" id="PS50931"/>
    </source>
</evidence>
<geneLocation type="plasmid" evidence="6 7">
    <name>pCT02021853_74</name>
</geneLocation>
<proteinExistence type="inferred from homology"/>
<evidence type="ECO:0000313" key="7">
    <source>
        <dbReference type="Proteomes" id="UP000008322"/>
    </source>
</evidence>
<protein>
    <submittedName>
        <fullName evidence="6">Virulence genes transcriptional activator</fullName>
    </submittedName>
</protein>
<dbReference type="PANTHER" id="PTHR30579">
    <property type="entry name" value="TRANSCRIPTIONAL REGULATOR"/>
    <property type="match status" value="1"/>
</dbReference>
<reference evidence="6 7" key="1">
    <citation type="journal article" date="2011" name="J. Bacteriol.">
        <title>Comparative genomics of 28 Salmonella enterica isolates: evidence for CRISPR-mediated adaptive sublineage evolution.</title>
        <authorList>
            <person name="Fricke W.F."/>
            <person name="Mammel M.K."/>
            <person name="McDermott P.F."/>
            <person name="Tartera C."/>
            <person name="White D.G."/>
            <person name="Leclerc J.E."/>
            <person name="Ravel J."/>
            <person name="Cebula T.A."/>
        </authorList>
    </citation>
    <scope>NUCLEOTIDE SEQUENCE [LARGE SCALE GENOMIC DNA]</scope>
    <source>
        <strain evidence="6 7">CT_02021853</strain>
        <plasmid evidence="6 7">pCT02021853_74</plasmid>
    </source>
</reference>
<dbReference type="Pfam" id="PF00126">
    <property type="entry name" value="HTH_1"/>
    <property type="match status" value="1"/>
</dbReference>
<evidence type="ECO:0000256" key="1">
    <source>
        <dbReference type="ARBA" id="ARBA00009437"/>
    </source>
</evidence>
<organism evidence="6 7">
    <name type="scientific">Salmonella dublin (strain CT_02021853)</name>
    <dbReference type="NCBI Taxonomy" id="439851"/>
    <lineage>
        <taxon>Bacteria</taxon>
        <taxon>Pseudomonadati</taxon>
        <taxon>Pseudomonadota</taxon>
        <taxon>Gammaproteobacteria</taxon>
        <taxon>Enterobacterales</taxon>
        <taxon>Enterobacteriaceae</taxon>
        <taxon>Salmonella</taxon>
    </lineage>
</organism>
<name>A0A6C6ZT63_SALDC</name>
<dbReference type="Gene3D" id="1.10.10.10">
    <property type="entry name" value="Winged helix-like DNA-binding domain superfamily/Winged helix DNA-binding domain"/>
    <property type="match status" value="1"/>
</dbReference>
<keyword evidence="6" id="KW-0614">Plasmid</keyword>
<dbReference type="CDD" id="cd05466">
    <property type="entry name" value="PBP2_LTTR_substrate"/>
    <property type="match status" value="1"/>
</dbReference>
<evidence type="ECO:0000256" key="4">
    <source>
        <dbReference type="ARBA" id="ARBA00023163"/>
    </source>
</evidence>
<dbReference type="GO" id="GO:0003700">
    <property type="term" value="F:DNA-binding transcription factor activity"/>
    <property type="evidence" value="ECO:0007669"/>
    <property type="project" value="InterPro"/>
</dbReference>
<dbReference type="NCBIfam" id="NF011779">
    <property type="entry name" value="PRK15243.1"/>
    <property type="match status" value="1"/>
</dbReference>
<keyword evidence="3" id="KW-0238">DNA-binding</keyword>
<dbReference type="GO" id="GO:0003677">
    <property type="term" value="F:DNA binding"/>
    <property type="evidence" value="ECO:0007669"/>
    <property type="project" value="UniProtKB-KW"/>
</dbReference>
<accession>A0A6C6ZT63</accession>
<evidence type="ECO:0000256" key="2">
    <source>
        <dbReference type="ARBA" id="ARBA00023015"/>
    </source>
</evidence>
<keyword evidence="4" id="KW-0804">Transcription</keyword>
<dbReference type="PROSITE" id="PS50931">
    <property type="entry name" value="HTH_LYSR"/>
    <property type="match status" value="1"/>
</dbReference>
<dbReference type="AlphaFoldDB" id="A0A6C6ZT63"/>
<dbReference type="EMBL" id="CP001143">
    <property type="protein sequence ID" value="ACH73520.1"/>
    <property type="molecule type" value="Genomic_DNA"/>
</dbReference>
<dbReference type="InterPro" id="IPR036390">
    <property type="entry name" value="WH_DNA-bd_sf"/>
</dbReference>
<evidence type="ECO:0000256" key="3">
    <source>
        <dbReference type="ARBA" id="ARBA00023125"/>
    </source>
</evidence>